<keyword evidence="2" id="KW-1185">Reference proteome</keyword>
<dbReference type="Gene3D" id="3.30.70.20">
    <property type="match status" value="1"/>
</dbReference>
<dbReference type="KEGG" id="maic:MAIC_07720"/>
<dbReference type="Proteomes" id="UP000467327">
    <property type="component" value="Chromosome"/>
</dbReference>
<sequence>MSRCRVTIDIARCAGIGMCEGLAPDLFEVDDDDGRAHLHGDLVDASRLAELDAVVAACPTRSVTVELLG</sequence>
<dbReference type="RefSeq" id="WP_115317292.1">
    <property type="nucleotide sequence ID" value="NZ_AP022561.1"/>
</dbReference>
<proteinExistence type="predicted"/>
<evidence type="ECO:0008006" key="3">
    <source>
        <dbReference type="Google" id="ProtNLM"/>
    </source>
</evidence>
<dbReference type="SUPFAM" id="SSF54862">
    <property type="entry name" value="4Fe-4S ferredoxins"/>
    <property type="match status" value="1"/>
</dbReference>
<name>A0AAD1HJF1_9MYCO</name>
<dbReference type="EMBL" id="AP022561">
    <property type="protein sequence ID" value="BBX05969.1"/>
    <property type="molecule type" value="Genomic_DNA"/>
</dbReference>
<reference evidence="1 2" key="1">
    <citation type="journal article" date="2019" name="Emerg. Microbes Infect.">
        <title>Comprehensive subspecies identification of 175 nontuberculous mycobacteria species based on 7547 genomic profiles.</title>
        <authorList>
            <person name="Matsumoto Y."/>
            <person name="Kinjo T."/>
            <person name="Motooka D."/>
            <person name="Nabeya D."/>
            <person name="Jung N."/>
            <person name="Uechi K."/>
            <person name="Horii T."/>
            <person name="Iida T."/>
            <person name="Fujita J."/>
            <person name="Nakamura S."/>
        </authorList>
    </citation>
    <scope>NUCLEOTIDE SEQUENCE [LARGE SCALE GENOMIC DNA]</scope>
    <source>
        <strain evidence="1 2">JCM 6376</strain>
    </source>
</reference>
<evidence type="ECO:0000313" key="1">
    <source>
        <dbReference type="EMBL" id="BBX05969.1"/>
    </source>
</evidence>
<dbReference type="AlphaFoldDB" id="A0AAD1HJF1"/>
<organism evidence="1 2">
    <name type="scientific">Mycolicibacterium aichiense</name>
    <dbReference type="NCBI Taxonomy" id="1799"/>
    <lineage>
        <taxon>Bacteria</taxon>
        <taxon>Bacillati</taxon>
        <taxon>Actinomycetota</taxon>
        <taxon>Actinomycetes</taxon>
        <taxon>Mycobacteriales</taxon>
        <taxon>Mycobacteriaceae</taxon>
        <taxon>Mycolicibacterium</taxon>
    </lineage>
</organism>
<accession>A0AAD1HJF1</accession>
<dbReference type="Pfam" id="PF13370">
    <property type="entry name" value="Fer4_13"/>
    <property type="match status" value="1"/>
</dbReference>
<evidence type="ECO:0000313" key="2">
    <source>
        <dbReference type="Proteomes" id="UP000467327"/>
    </source>
</evidence>
<protein>
    <recommendedName>
        <fullName evidence="3">Ferredoxin</fullName>
    </recommendedName>
</protein>
<gene>
    <name evidence="1" type="ORF">MAIC_07720</name>
</gene>